<dbReference type="CDD" id="cd06261">
    <property type="entry name" value="TM_PBP2"/>
    <property type="match status" value="1"/>
</dbReference>
<dbReference type="GO" id="GO:0005886">
    <property type="term" value="C:plasma membrane"/>
    <property type="evidence" value="ECO:0007669"/>
    <property type="project" value="UniProtKB-SubCell"/>
</dbReference>
<feature type="domain" description="ABC transmembrane type-1" evidence="13">
    <location>
        <begin position="87"/>
        <end position="276"/>
    </location>
</feature>
<gene>
    <name evidence="14" type="ORF">GCM10011499_17940</name>
</gene>
<comment type="similarity">
    <text evidence="11">Belongs to the binding-protein-dependent transport system permease family.</text>
</comment>
<dbReference type="PANTHER" id="PTHR43297:SF2">
    <property type="entry name" value="DIPEPTIDE TRANSPORT ATP-BINDING PROTEIN DPPD"/>
    <property type="match status" value="1"/>
</dbReference>
<evidence type="ECO:0000256" key="10">
    <source>
        <dbReference type="ARBA" id="ARBA00023136"/>
    </source>
</evidence>
<keyword evidence="8 14" id="KW-0067">ATP-binding</keyword>
<dbReference type="AlphaFoldDB" id="A0A916VXD2"/>
<evidence type="ECO:0000256" key="4">
    <source>
        <dbReference type="ARBA" id="ARBA00022448"/>
    </source>
</evidence>
<feature type="domain" description="ABC transporter" evidence="12">
    <location>
        <begin position="319"/>
        <end position="564"/>
    </location>
</feature>
<feature type="transmembrane region" description="Helical" evidence="11">
    <location>
        <begin position="122"/>
        <end position="144"/>
    </location>
</feature>
<dbReference type="SUPFAM" id="SSF52540">
    <property type="entry name" value="P-loop containing nucleoside triphosphate hydrolases"/>
    <property type="match status" value="1"/>
</dbReference>
<comment type="subcellular location">
    <subcellularLocation>
        <location evidence="1">Cell inner membrane</location>
        <topology evidence="1">Peripheral membrane protein</topology>
    </subcellularLocation>
    <subcellularLocation>
        <location evidence="2 11">Cell membrane</location>
        <topology evidence="2 11">Multi-pass membrane protein</topology>
    </subcellularLocation>
</comment>
<comment type="caution">
    <text evidence="14">The sequence shown here is derived from an EMBL/GenBank/DDBJ whole genome shotgun (WGS) entry which is preliminary data.</text>
</comment>
<dbReference type="PANTHER" id="PTHR43297">
    <property type="entry name" value="OLIGOPEPTIDE TRANSPORT ATP-BINDING PROTEIN APPD"/>
    <property type="match status" value="1"/>
</dbReference>
<keyword evidence="5" id="KW-1003">Cell membrane</keyword>
<dbReference type="PROSITE" id="PS50893">
    <property type="entry name" value="ABC_TRANSPORTER_2"/>
    <property type="match status" value="1"/>
</dbReference>
<keyword evidence="9 11" id="KW-1133">Transmembrane helix</keyword>
<keyword evidence="10 11" id="KW-0472">Membrane</keyword>
<dbReference type="RefSeq" id="WP_127074151.1">
    <property type="nucleotide sequence ID" value="NZ_BMKB01000003.1"/>
</dbReference>
<dbReference type="GO" id="GO:0055085">
    <property type="term" value="P:transmembrane transport"/>
    <property type="evidence" value="ECO:0007669"/>
    <property type="project" value="InterPro"/>
</dbReference>
<keyword evidence="15" id="KW-1185">Reference proteome</keyword>
<dbReference type="SUPFAM" id="SSF161098">
    <property type="entry name" value="MetI-like"/>
    <property type="match status" value="1"/>
</dbReference>
<dbReference type="InterPro" id="IPR017871">
    <property type="entry name" value="ABC_transporter-like_CS"/>
</dbReference>
<dbReference type="Gene3D" id="1.10.3720.10">
    <property type="entry name" value="MetI-like"/>
    <property type="match status" value="1"/>
</dbReference>
<organism evidence="14 15">
    <name type="scientific">Pelagibacterium lentulum</name>
    <dbReference type="NCBI Taxonomy" id="2029865"/>
    <lineage>
        <taxon>Bacteria</taxon>
        <taxon>Pseudomonadati</taxon>
        <taxon>Pseudomonadota</taxon>
        <taxon>Alphaproteobacteria</taxon>
        <taxon>Hyphomicrobiales</taxon>
        <taxon>Devosiaceae</taxon>
        <taxon>Pelagibacterium</taxon>
    </lineage>
</organism>
<evidence type="ECO:0000313" key="14">
    <source>
        <dbReference type="EMBL" id="GGA48563.1"/>
    </source>
</evidence>
<dbReference type="CDD" id="cd03257">
    <property type="entry name" value="ABC_NikE_OppD_transporters"/>
    <property type="match status" value="1"/>
</dbReference>
<dbReference type="InterPro" id="IPR027417">
    <property type="entry name" value="P-loop_NTPase"/>
</dbReference>
<dbReference type="InterPro" id="IPR050388">
    <property type="entry name" value="ABC_Ni/Peptide_Import"/>
</dbReference>
<dbReference type="Pfam" id="PF08352">
    <property type="entry name" value="oligo_HPY"/>
    <property type="match status" value="1"/>
</dbReference>
<dbReference type="EMBL" id="BMKB01000003">
    <property type="protein sequence ID" value="GGA48563.1"/>
    <property type="molecule type" value="Genomic_DNA"/>
</dbReference>
<comment type="similarity">
    <text evidence="3">Belongs to the ABC transporter superfamily.</text>
</comment>
<reference evidence="14 15" key="1">
    <citation type="journal article" date="2014" name="Int. J. Syst. Evol. Microbiol.">
        <title>Complete genome sequence of Corynebacterium casei LMG S-19264T (=DSM 44701T), isolated from a smear-ripened cheese.</title>
        <authorList>
            <consortium name="US DOE Joint Genome Institute (JGI-PGF)"/>
            <person name="Walter F."/>
            <person name="Albersmeier A."/>
            <person name="Kalinowski J."/>
            <person name="Ruckert C."/>
        </authorList>
    </citation>
    <scope>NUCLEOTIDE SEQUENCE [LARGE SCALE GENOMIC DNA]</scope>
    <source>
        <strain evidence="14 15">CGMCC 1.15896</strain>
    </source>
</reference>
<evidence type="ECO:0000313" key="15">
    <source>
        <dbReference type="Proteomes" id="UP000596977"/>
    </source>
</evidence>
<dbReference type="Pfam" id="PF00528">
    <property type="entry name" value="BPD_transp_1"/>
    <property type="match status" value="1"/>
</dbReference>
<feature type="transmembrane region" description="Helical" evidence="11">
    <location>
        <begin position="21"/>
        <end position="44"/>
    </location>
</feature>
<dbReference type="InterPro" id="IPR003593">
    <property type="entry name" value="AAA+_ATPase"/>
</dbReference>
<dbReference type="Gene3D" id="3.40.50.300">
    <property type="entry name" value="P-loop containing nucleotide triphosphate hydrolases"/>
    <property type="match status" value="1"/>
</dbReference>
<feature type="transmembrane region" description="Helical" evidence="11">
    <location>
        <begin position="150"/>
        <end position="169"/>
    </location>
</feature>
<dbReference type="InterPro" id="IPR003439">
    <property type="entry name" value="ABC_transporter-like_ATP-bd"/>
</dbReference>
<feature type="transmembrane region" description="Helical" evidence="11">
    <location>
        <begin position="206"/>
        <end position="231"/>
    </location>
</feature>
<dbReference type="GO" id="GO:0005524">
    <property type="term" value="F:ATP binding"/>
    <property type="evidence" value="ECO:0007669"/>
    <property type="project" value="UniProtKB-KW"/>
</dbReference>
<evidence type="ECO:0000259" key="13">
    <source>
        <dbReference type="PROSITE" id="PS50928"/>
    </source>
</evidence>
<evidence type="ECO:0000256" key="11">
    <source>
        <dbReference type="RuleBase" id="RU363032"/>
    </source>
</evidence>
<protein>
    <submittedName>
        <fullName evidence="14">Dipeptide/oligopeptide/nickel ABC transporter ATP-binding protein</fullName>
    </submittedName>
</protein>
<dbReference type="GO" id="GO:0015833">
    <property type="term" value="P:peptide transport"/>
    <property type="evidence" value="ECO:0007669"/>
    <property type="project" value="InterPro"/>
</dbReference>
<dbReference type="NCBIfam" id="TIGR01727">
    <property type="entry name" value="oligo_HPY"/>
    <property type="match status" value="1"/>
</dbReference>
<dbReference type="OrthoDB" id="9815712at2"/>
<feature type="transmembrane region" description="Helical" evidence="11">
    <location>
        <begin position="243"/>
        <end position="276"/>
    </location>
</feature>
<sequence length="635" mass="67755">MSDMVLTHKPARTKSTVRTGLGLPIRGVIALGYLGLLALGAVFADFIGVGDPLRQNLLGAKMPPGEHFWLGSDQLGRDIFARLIYGAREVMLGASEALLIAFGLGVTAGLAAGYVRGRLDSILSAIADMLQSVPAIAVLLAVLAVFEGNIHAAMILFGVLASAAMFRVVRAATMSISEERYVLAARLAGVGTWTILWRHLARRLRSVLMVQSAIVVALAIVNQVGLSFLGLGSKPPAPTWGSVLMDGAAVLFTDTWMIIPPVVMISITILAVMVVGDAFQDAATTRIGRGSPIRPSVRYMPGAGARFGTVAISNQQPLVEVSGLSIGIGGRGTPLWLIQDVSFSVRHGEIVGLVGESGAGKSVAARAILNMFPNGSVVEGTIRYAGREVVPPARGVPSPRIGYISQQPMAALDPAFTIGNQLCEAIALHDGARRGKEREKAMELLDLVQIREPSKVLELYPHQISGGMAQRVAIAIALSGNPQLLVADEPTTALDVTVQLEILNLLKALQQQKGLAILLVTHDWGVVARMCERVITFYAGEIVESAGVSDIFFDPRHPYTRALRAADPHGQRGVERLPVIAGQVPPPGKRPSGCNFQARCQFGIARCALKPIELETYGDDRHVRCIRLNELKVPR</sequence>
<dbReference type="PROSITE" id="PS00211">
    <property type="entry name" value="ABC_TRANSPORTER_1"/>
    <property type="match status" value="1"/>
</dbReference>
<evidence type="ECO:0000256" key="1">
    <source>
        <dbReference type="ARBA" id="ARBA00004417"/>
    </source>
</evidence>
<dbReference type="Pfam" id="PF00005">
    <property type="entry name" value="ABC_tran"/>
    <property type="match status" value="1"/>
</dbReference>
<dbReference type="InterPro" id="IPR013563">
    <property type="entry name" value="Oligopep_ABC_C"/>
</dbReference>
<evidence type="ECO:0000256" key="5">
    <source>
        <dbReference type="ARBA" id="ARBA00022475"/>
    </source>
</evidence>
<evidence type="ECO:0000256" key="6">
    <source>
        <dbReference type="ARBA" id="ARBA00022692"/>
    </source>
</evidence>
<dbReference type="PROSITE" id="PS50928">
    <property type="entry name" value="ABC_TM1"/>
    <property type="match status" value="1"/>
</dbReference>
<name>A0A916VXD2_9HYPH</name>
<evidence type="ECO:0000256" key="2">
    <source>
        <dbReference type="ARBA" id="ARBA00004651"/>
    </source>
</evidence>
<keyword evidence="6 11" id="KW-0812">Transmembrane</keyword>
<evidence type="ECO:0000256" key="8">
    <source>
        <dbReference type="ARBA" id="ARBA00022840"/>
    </source>
</evidence>
<evidence type="ECO:0000256" key="9">
    <source>
        <dbReference type="ARBA" id="ARBA00022989"/>
    </source>
</evidence>
<evidence type="ECO:0000256" key="3">
    <source>
        <dbReference type="ARBA" id="ARBA00005417"/>
    </source>
</evidence>
<proteinExistence type="inferred from homology"/>
<dbReference type="InterPro" id="IPR035906">
    <property type="entry name" value="MetI-like_sf"/>
</dbReference>
<dbReference type="SMART" id="SM00382">
    <property type="entry name" value="AAA"/>
    <property type="match status" value="1"/>
</dbReference>
<evidence type="ECO:0000259" key="12">
    <source>
        <dbReference type="PROSITE" id="PS50893"/>
    </source>
</evidence>
<accession>A0A916VXD2</accession>
<dbReference type="GO" id="GO:0016887">
    <property type="term" value="F:ATP hydrolysis activity"/>
    <property type="evidence" value="ECO:0007669"/>
    <property type="project" value="InterPro"/>
</dbReference>
<dbReference type="InterPro" id="IPR000515">
    <property type="entry name" value="MetI-like"/>
</dbReference>
<evidence type="ECO:0000256" key="7">
    <source>
        <dbReference type="ARBA" id="ARBA00022741"/>
    </source>
</evidence>
<dbReference type="Proteomes" id="UP000596977">
    <property type="component" value="Unassembled WGS sequence"/>
</dbReference>
<keyword evidence="7" id="KW-0547">Nucleotide-binding</keyword>
<feature type="transmembrane region" description="Helical" evidence="11">
    <location>
        <begin position="97"/>
        <end position="115"/>
    </location>
</feature>
<keyword evidence="4 11" id="KW-0813">Transport</keyword>